<dbReference type="InterPro" id="IPR027417">
    <property type="entry name" value="P-loop_NTPase"/>
</dbReference>
<dbReference type="SUPFAM" id="SSF52540">
    <property type="entry name" value="P-loop containing nucleoside triphosphate hydrolases"/>
    <property type="match status" value="1"/>
</dbReference>
<accession>A0A4S8MB53</accession>
<dbReference type="OrthoDB" id="163438at2759"/>
<dbReference type="Pfam" id="PF24883">
    <property type="entry name" value="NPHP3_N"/>
    <property type="match status" value="1"/>
</dbReference>
<keyword evidence="4" id="KW-1185">Reference proteome</keyword>
<evidence type="ECO:0000256" key="1">
    <source>
        <dbReference type="ARBA" id="ARBA00022737"/>
    </source>
</evidence>
<dbReference type="InterPro" id="IPR056884">
    <property type="entry name" value="NPHP3-like_N"/>
</dbReference>
<feature type="domain" description="Nephrocystin 3-like N-terminal" evidence="2">
    <location>
        <begin position="133"/>
        <end position="262"/>
    </location>
</feature>
<name>A0A4S8MB53_DENBC</name>
<evidence type="ECO:0000259" key="2">
    <source>
        <dbReference type="Pfam" id="PF24883"/>
    </source>
</evidence>
<dbReference type="EMBL" id="ML179123">
    <property type="protein sequence ID" value="THU99198.1"/>
    <property type="molecule type" value="Genomic_DNA"/>
</dbReference>
<dbReference type="Gene3D" id="3.40.50.300">
    <property type="entry name" value="P-loop containing nucleotide triphosphate hydrolases"/>
    <property type="match status" value="1"/>
</dbReference>
<organism evidence="3 4">
    <name type="scientific">Dendrothele bispora (strain CBS 962.96)</name>
    <dbReference type="NCBI Taxonomy" id="1314807"/>
    <lineage>
        <taxon>Eukaryota</taxon>
        <taxon>Fungi</taxon>
        <taxon>Dikarya</taxon>
        <taxon>Basidiomycota</taxon>
        <taxon>Agaricomycotina</taxon>
        <taxon>Agaricomycetes</taxon>
        <taxon>Agaricomycetidae</taxon>
        <taxon>Agaricales</taxon>
        <taxon>Agaricales incertae sedis</taxon>
        <taxon>Dendrothele</taxon>
    </lineage>
</organism>
<evidence type="ECO:0000313" key="4">
    <source>
        <dbReference type="Proteomes" id="UP000297245"/>
    </source>
</evidence>
<proteinExistence type="predicted"/>
<sequence>MFKTYQVVTQKDSLTETLKNDSNFKNIFDSMTKHSMDCYFFISNFQSKNFASQMFQFDTAQKIRDYTKVFRDLEAQLTGTQIKVTTVSLLKITPAIEEINLDSKLKLLKVRDTLPPKSRCLPGTRHATIGRIMNWMVEGEKPIFWLFGVAGSGKSSLMGTLHNMFVDMSFESRLAAFIRFDRNDYKDASMFIRTLAYELARFDHRLGQAIADELTKNKKIVDVTELSTQLDRLILEPLRKHAQDLQNEGSIVIIVDGLDECTR</sequence>
<dbReference type="AlphaFoldDB" id="A0A4S8MB53"/>
<gene>
    <name evidence="3" type="ORF">K435DRAFT_752100</name>
</gene>
<keyword evidence="1" id="KW-0677">Repeat</keyword>
<reference evidence="3 4" key="1">
    <citation type="journal article" date="2019" name="Nat. Ecol. Evol.">
        <title>Megaphylogeny resolves global patterns of mushroom evolution.</title>
        <authorList>
            <person name="Varga T."/>
            <person name="Krizsan K."/>
            <person name="Foldi C."/>
            <person name="Dima B."/>
            <person name="Sanchez-Garcia M."/>
            <person name="Sanchez-Ramirez S."/>
            <person name="Szollosi G.J."/>
            <person name="Szarkandi J.G."/>
            <person name="Papp V."/>
            <person name="Albert L."/>
            <person name="Andreopoulos W."/>
            <person name="Angelini C."/>
            <person name="Antonin V."/>
            <person name="Barry K.W."/>
            <person name="Bougher N.L."/>
            <person name="Buchanan P."/>
            <person name="Buyck B."/>
            <person name="Bense V."/>
            <person name="Catcheside P."/>
            <person name="Chovatia M."/>
            <person name="Cooper J."/>
            <person name="Damon W."/>
            <person name="Desjardin D."/>
            <person name="Finy P."/>
            <person name="Geml J."/>
            <person name="Haridas S."/>
            <person name="Hughes K."/>
            <person name="Justo A."/>
            <person name="Karasinski D."/>
            <person name="Kautmanova I."/>
            <person name="Kiss B."/>
            <person name="Kocsube S."/>
            <person name="Kotiranta H."/>
            <person name="LaButti K.M."/>
            <person name="Lechner B.E."/>
            <person name="Liimatainen K."/>
            <person name="Lipzen A."/>
            <person name="Lukacs Z."/>
            <person name="Mihaltcheva S."/>
            <person name="Morgado L.N."/>
            <person name="Niskanen T."/>
            <person name="Noordeloos M.E."/>
            <person name="Ohm R.A."/>
            <person name="Ortiz-Santana B."/>
            <person name="Ovrebo C."/>
            <person name="Racz N."/>
            <person name="Riley R."/>
            <person name="Savchenko A."/>
            <person name="Shiryaev A."/>
            <person name="Soop K."/>
            <person name="Spirin V."/>
            <person name="Szebenyi C."/>
            <person name="Tomsovsky M."/>
            <person name="Tulloss R.E."/>
            <person name="Uehling J."/>
            <person name="Grigoriev I.V."/>
            <person name="Vagvolgyi C."/>
            <person name="Papp T."/>
            <person name="Martin F.M."/>
            <person name="Miettinen O."/>
            <person name="Hibbett D.S."/>
            <person name="Nagy L.G."/>
        </authorList>
    </citation>
    <scope>NUCLEOTIDE SEQUENCE [LARGE SCALE GENOMIC DNA]</scope>
    <source>
        <strain evidence="3 4">CBS 962.96</strain>
    </source>
</reference>
<dbReference type="Proteomes" id="UP000297245">
    <property type="component" value="Unassembled WGS sequence"/>
</dbReference>
<protein>
    <recommendedName>
        <fullName evidence="2">Nephrocystin 3-like N-terminal domain-containing protein</fullName>
    </recommendedName>
</protein>
<evidence type="ECO:0000313" key="3">
    <source>
        <dbReference type="EMBL" id="THU99198.1"/>
    </source>
</evidence>
<dbReference type="PANTHER" id="PTHR10039">
    <property type="entry name" value="AMELOGENIN"/>
    <property type="match status" value="1"/>
</dbReference>